<reference evidence="1" key="2">
    <citation type="submission" date="2020-11" db="EMBL/GenBank/DDBJ databases">
        <authorList>
            <person name="McCartney M.A."/>
            <person name="Auch B."/>
            <person name="Kono T."/>
            <person name="Mallez S."/>
            <person name="Becker A."/>
            <person name="Gohl D.M."/>
            <person name="Silverstein K.A.T."/>
            <person name="Koren S."/>
            <person name="Bechman K.B."/>
            <person name="Herman A."/>
            <person name="Abrahante J.E."/>
            <person name="Garbe J."/>
        </authorList>
    </citation>
    <scope>NUCLEOTIDE SEQUENCE</scope>
    <source>
        <strain evidence="1">Duluth1</strain>
        <tissue evidence="1">Whole animal</tissue>
    </source>
</reference>
<accession>A0A9D4I8D8</accession>
<dbReference type="GO" id="GO:0030286">
    <property type="term" value="C:dynein complex"/>
    <property type="evidence" value="ECO:0007669"/>
    <property type="project" value="InterPro"/>
</dbReference>
<keyword evidence="2" id="KW-1185">Reference proteome</keyword>
<gene>
    <name evidence="1" type="ORF">DPMN_185033</name>
</gene>
<dbReference type="PANTHER" id="PTHR22878:SF70">
    <property type="entry name" value="DYNEIN HEAVY CHAIN 2, AXONEMAL"/>
    <property type="match status" value="1"/>
</dbReference>
<dbReference type="GO" id="GO:0045505">
    <property type="term" value="F:dynein intermediate chain binding"/>
    <property type="evidence" value="ECO:0007669"/>
    <property type="project" value="InterPro"/>
</dbReference>
<evidence type="ECO:0000313" key="2">
    <source>
        <dbReference type="Proteomes" id="UP000828390"/>
    </source>
</evidence>
<dbReference type="AlphaFoldDB" id="A0A9D4I8D8"/>
<protein>
    <submittedName>
        <fullName evidence="1">Uncharacterized protein</fullName>
    </submittedName>
</protein>
<dbReference type="EMBL" id="JAIWYP010000010">
    <property type="protein sequence ID" value="KAH3750507.1"/>
    <property type="molecule type" value="Genomic_DNA"/>
</dbReference>
<dbReference type="GO" id="GO:0007018">
    <property type="term" value="P:microtubule-based movement"/>
    <property type="evidence" value="ECO:0007669"/>
    <property type="project" value="InterPro"/>
</dbReference>
<dbReference type="PANTHER" id="PTHR22878">
    <property type="entry name" value="DYNEIN HEAVY CHAIN 6, AXONEMAL-LIKE-RELATED"/>
    <property type="match status" value="1"/>
</dbReference>
<evidence type="ECO:0000313" key="1">
    <source>
        <dbReference type="EMBL" id="KAH3750507.1"/>
    </source>
</evidence>
<name>A0A9D4I8D8_DREPO</name>
<dbReference type="GO" id="GO:0051959">
    <property type="term" value="F:dynein light intermediate chain binding"/>
    <property type="evidence" value="ECO:0007669"/>
    <property type="project" value="InterPro"/>
</dbReference>
<proteinExistence type="predicted"/>
<dbReference type="InterPro" id="IPR026983">
    <property type="entry name" value="DHC"/>
</dbReference>
<reference evidence="1" key="1">
    <citation type="journal article" date="2019" name="bioRxiv">
        <title>The Genome of the Zebra Mussel, Dreissena polymorpha: A Resource for Invasive Species Research.</title>
        <authorList>
            <person name="McCartney M.A."/>
            <person name="Auch B."/>
            <person name="Kono T."/>
            <person name="Mallez S."/>
            <person name="Zhang Y."/>
            <person name="Obille A."/>
            <person name="Becker A."/>
            <person name="Abrahante J.E."/>
            <person name="Garbe J."/>
            <person name="Badalamenti J.P."/>
            <person name="Herman A."/>
            <person name="Mangelson H."/>
            <person name="Liachko I."/>
            <person name="Sullivan S."/>
            <person name="Sone E.D."/>
            <person name="Koren S."/>
            <person name="Silverstein K.A.T."/>
            <person name="Beckman K.B."/>
            <person name="Gohl D.M."/>
        </authorList>
    </citation>
    <scope>NUCLEOTIDE SEQUENCE</scope>
    <source>
        <strain evidence="1">Duluth1</strain>
        <tissue evidence="1">Whole animal</tissue>
    </source>
</reference>
<sequence length="144" mass="16569">MDEYNFFLRGGVVFDRENQMDNPCSGWLSDVAWDNITELEKLTNFHGIITSFEQYPRDWNIWYTANEPENTALPGEWDNACNELQKMLIIRSLRPDRVSFCATSFITNNLGSRFVEPPVLDTQHVVGDSSTKTPLIFVLSQSSR</sequence>
<comment type="caution">
    <text evidence="1">The sequence shown here is derived from an EMBL/GenBank/DDBJ whole genome shotgun (WGS) entry which is preliminary data.</text>
</comment>
<organism evidence="1 2">
    <name type="scientific">Dreissena polymorpha</name>
    <name type="common">Zebra mussel</name>
    <name type="synonym">Mytilus polymorpha</name>
    <dbReference type="NCBI Taxonomy" id="45954"/>
    <lineage>
        <taxon>Eukaryota</taxon>
        <taxon>Metazoa</taxon>
        <taxon>Spiralia</taxon>
        <taxon>Lophotrochozoa</taxon>
        <taxon>Mollusca</taxon>
        <taxon>Bivalvia</taxon>
        <taxon>Autobranchia</taxon>
        <taxon>Heteroconchia</taxon>
        <taxon>Euheterodonta</taxon>
        <taxon>Imparidentia</taxon>
        <taxon>Neoheterodontei</taxon>
        <taxon>Myida</taxon>
        <taxon>Dreissenoidea</taxon>
        <taxon>Dreissenidae</taxon>
        <taxon>Dreissena</taxon>
    </lineage>
</organism>
<dbReference type="Proteomes" id="UP000828390">
    <property type="component" value="Unassembled WGS sequence"/>
</dbReference>